<feature type="compositionally biased region" description="Low complexity" evidence="1">
    <location>
        <begin position="301"/>
        <end position="312"/>
    </location>
</feature>
<evidence type="ECO:0000256" key="1">
    <source>
        <dbReference type="SAM" id="MobiDB-lite"/>
    </source>
</evidence>
<protein>
    <submittedName>
        <fullName evidence="2">Uncharacterized protein</fullName>
    </submittedName>
</protein>
<feature type="compositionally biased region" description="Polar residues" evidence="1">
    <location>
        <begin position="1"/>
        <end position="11"/>
    </location>
</feature>
<feature type="compositionally biased region" description="Low complexity" evidence="1">
    <location>
        <begin position="519"/>
        <end position="537"/>
    </location>
</feature>
<comment type="caution">
    <text evidence="2">The sequence shown here is derived from an EMBL/GenBank/DDBJ whole genome shotgun (WGS) entry which is preliminary data.</text>
</comment>
<feature type="compositionally biased region" description="Polar residues" evidence="1">
    <location>
        <begin position="718"/>
        <end position="727"/>
    </location>
</feature>
<keyword evidence="3" id="KW-1185">Reference proteome</keyword>
<accession>A0A317SH19</accession>
<feature type="compositionally biased region" description="Polar residues" evidence="1">
    <location>
        <begin position="701"/>
        <end position="711"/>
    </location>
</feature>
<sequence length="837" mass="92540">MPLNPLQNAVPKQQIPKEAPSYFSPFFPQTPKLTEEISVWKPPPTANEPHLRSKAPKNQPSTPPQIPTVGATSVHRSKRNSFSRSKNNVIDNGKAQLYQPKVNKSLDEIMWLGSVSGFPVPAPPPPRVEPTIRTKLSRKPEAKSSAACLNANNYVVQGDLPSRDTRTEGQKKADEEAEKKRKEDEEARRKRLAAHSKKAGDAKNNQGEQRVRPSGRRGKVFLPIPLPQETAQRSNRPNANHRPNLPENNTSYAPSHPFLPQPIETTRRSNRRPEKPKVEGEESVWMGLPQPIETVRRSNRKSPLGSRGSRGSLGDKDGNDNTKPTSTEVLPEPIESSRRSHRPRKSQESALPQPEETTRRSNRPMATPAQRAGQDPPTPTTSFFGPNIVLQPYETTRRSHRPISARPLIPQPIETSRRSNRVRVPQPEMHLEMEAQNTPQPVALSSHSGHHYLRRSSTTKPNTPGLYPASGTSVRGLERERRLVRKVWARPNDHVSHLHEPVDSVPPSPVGSPEQSRCPSLSTSPTSSAASSTWETSNRLNKTVGVKTAGRVSGGGGFGPYILGLEKDLQKEGAIGSAGIKRERAKEEVEYPFPVVTEDKWSGDKKSKVATDGSGIRSERSETVRPKFTSAITDGVLEIKHPQPRQAFDEKAADDYPICHSPVHGKFTVPWGKKDGQTEERGGFNHSHILTDESDGPAPLNISTTNANAQLPTPPDSLPSSVSNKQFFGSPRSAPSRAIYTPMAPSPGYTVASLPPRRKGDNDVEVTEEFVNALMVYLSLNYESIAARYDKELALYTNTSEAQVKADRKGVVRKYIERWISENPEMASGEGRKGGFW</sequence>
<proteinExistence type="predicted"/>
<feature type="region of interest" description="Disordered" evidence="1">
    <location>
        <begin position="452"/>
        <end position="478"/>
    </location>
</feature>
<dbReference type="AlphaFoldDB" id="A0A317SH19"/>
<dbReference type="Proteomes" id="UP000246991">
    <property type="component" value="Unassembled WGS sequence"/>
</dbReference>
<dbReference type="EMBL" id="PYWC01000089">
    <property type="protein sequence ID" value="PWW73027.1"/>
    <property type="molecule type" value="Genomic_DNA"/>
</dbReference>
<reference evidence="2 3" key="1">
    <citation type="submission" date="2018-03" db="EMBL/GenBank/DDBJ databases">
        <title>Genomes of Pezizomycetes fungi and the evolution of truffles.</title>
        <authorList>
            <person name="Murat C."/>
            <person name="Payen T."/>
            <person name="Noel B."/>
            <person name="Kuo A."/>
            <person name="Martin F.M."/>
        </authorList>
    </citation>
    <scope>NUCLEOTIDE SEQUENCE [LARGE SCALE GENOMIC DNA]</scope>
    <source>
        <strain evidence="2">091103-1</strain>
    </source>
</reference>
<feature type="region of interest" description="Disordered" evidence="1">
    <location>
        <begin position="154"/>
        <end position="386"/>
    </location>
</feature>
<feature type="region of interest" description="Disordered" evidence="1">
    <location>
        <begin position="497"/>
        <end position="537"/>
    </location>
</feature>
<feature type="region of interest" description="Disordered" evidence="1">
    <location>
        <begin position="1"/>
        <end position="93"/>
    </location>
</feature>
<feature type="compositionally biased region" description="Polar residues" evidence="1">
    <location>
        <begin position="229"/>
        <end position="238"/>
    </location>
</feature>
<feature type="region of interest" description="Disordered" evidence="1">
    <location>
        <begin position="669"/>
        <end position="737"/>
    </location>
</feature>
<gene>
    <name evidence="2" type="ORF">C7212DRAFT_222318</name>
</gene>
<name>A0A317SH19_9PEZI</name>
<dbReference type="OrthoDB" id="4716584at2759"/>
<evidence type="ECO:0000313" key="2">
    <source>
        <dbReference type="EMBL" id="PWW73027.1"/>
    </source>
</evidence>
<feature type="compositionally biased region" description="Basic and acidic residues" evidence="1">
    <location>
        <begin position="161"/>
        <end position="188"/>
    </location>
</feature>
<feature type="region of interest" description="Disordered" evidence="1">
    <location>
        <begin position="604"/>
        <end position="624"/>
    </location>
</feature>
<feature type="compositionally biased region" description="Basic and acidic residues" evidence="1">
    <location>
        <begin position="672"/>
        <end position="683"/>
    </location>
</feature>
<organism evidence="2 3">
    <name type="scientific">Tuber magnatum</name>
    <name type="common">white Piedmont truffle</name>
    <dbReference type="NCBI Taxonomy" id="42249"/>
    <lineage>
        <taxon>Eukaryota</taxon>
        <taxon>Fungi</taxon>
        <taxon>Dikarya</taxon>
        <taxon>Ascomycota</taxon>
        <taxon>Pezizomycotina</taxon>
        <taxon>Pezizomycetes</taxon>
        <taxon>Pezizales</taxon>
        <taxon>Tuberaceae</taxon>
        <taxon>Tuber</taxon>
    </lineage>
</organism>
<evidence type="ECO:0000313" key="3">
    <source>
        <dbReference type="Proteomes" id="UP000246991"/>
    </source>
</evidence>
<feature type="compositionally biased region" description="Basic and acidic residues" evidence="1">
    <location>
        <begin position="265"/>
        <end position="280"/>
    </location>
</feature>